<feature type="chain" id="PRO_5004103917" evidence="2">
    <location>
        <begin position="20"/>
        <end position="79"/>
    </location>
</feature>
<accession>M9WF44</accession>
<feature type="compositionally biased region" description="Acidic residues" evidence="1">
    <location>
        <begin position="22"/>
        <end position="36"/>
    </location>
</feature>
<evidence type="ECO:0000256" key="1">
    <source>
        <dbReference type="SAM" id="MobiDB-lite"/>
    </source>
</evidence>
<keyword evidence="2" id="KW-0732">Signal</keyword>
<sequence length="79" mass="8449">MRVILIGVAVFLIISLSKSSYIDDDDDDDDDDDEPGDLVPGVVTPAVDGDEGPFGRKKRAVELDYGAGYGDESDDSLLN</sequence>
<protein>
    <submittedName>
        <fullName evidence="3">Sperm protein 6kDa</fullName>
    </submittedName>
</protein>
<feature type="region of interest" description="Disordered" evidence="1">
    <location>
        <begin position="20"/>
        <end position="57"/>
    </location>
</feature>
<proteinExistence type="evidence at transcript level"/>
<evidence type="ECO:0000256" key="2">
    <source>
        <dbReference type="SAM" id="SignalP"/>
    </source>
</evidence>
<evidence type="ECO:0000313" key="3">
    <source>
        <dbReference type="EMBL" id="AGJ90054.1"/>
    </source>
</evidence>
<dbReference type="EMBL" id="KC752595">
    <property type="protein sequence ID" value="AGJ90054.1"/>
    <property type="molecule type" value="mRNA"/>
</dbReference>
<name>M9WF44_HALDI</name>
<organism evidence="3">
    <name type="scientific">Haliotis discus</name>
    <name type="common">Abalone</name>
    <name type="synonym">Nordotis discus</name>
    <dbReference type="NCBI Taxonomy" id="36094"/>
    <lineage>
        <taxon>Eukaryota</taxon>
        <taxon>Metazoa</taxon>
        <taxon>Spiralia</taxon>
        <taxon>Lophotrochozoa</taxon>
        <taxon>Mollusca</taxon>
        <taxon>Gastropoda</taxon>
        <taxon>Vetigastropoda</taxon>
        <taxon>Lepetellida</taxon>
        <taxon>Haliotoidea</taxon>
        <taxon>Haliotidae</taxon>
        <taxon>Haliotis</taxon>
    </lineage>
</organism>
<feature type="signal peptide" evidence="2">
    <location>
        <begin position="1"/>
        <end position="19"/>
    </location>
</feature>
<dbReference type="AlphaFoldDB" id="M9WF44"/>
<reference evidence="3" key="1">
    <citation type="journal article" date="2013" name="Mol. Reprod. Dev.">
        <title>Mass spectrometry and next-generation sequencing reveal an abundant and rapidly evolving abalone sperm protein.</title>
        <authorList>
            <person name="Palmer M.R."/>
            <person name="McDowall M.H."/>
            <person name="Stewart L."/>
            <person name="Ouaddi A."/>
            <person name="Maccoss M.J."/>
            <person name="Swanson W.J."/>
        </authorList>
    </citation>
    <scope>NUCLEOTIDE SEQUENCE</scope>
    <source>
        <strain evidence="3">11D</strain>
    </source>
</reference>